<comment type="subcellular location">
    <subcellularLocation>
        <location evidence="1 7">Cytoplasm</location>
    </subcellularLocation>
</comment>
<organism evidence="8 9">
    <name type="scientific">Actinomycetospora aurantiaca</name>
    <dbReference type="NCBI Taxonomy" id="3129233"/>
    <lineage>
        <taxon>Bacteria</taxon>
        <taxon>Bacillati</taxon>
        <taxon>Actinomycetota</taxon>
        <taxon>Actinomycetes</taxon>
        <taxon>Pseudonocardiales</taxon>
        <taxon>Pseudonocardiaceae</taxon>
        <taxon>Actinomycetospora</taxon>
    </lineage>
</organism>
<dbReference type="PIRSF" id="PIRSF004682">
    <property type="entry name" value="GmhB"/>
    <property type="match status" value="1"/>
</dbReference>
<keyword evidence="2 7" id="KW-0963">Cytoplasm</keyword>
<dbReference type="PANTHER" id="PTHR42891">
    <property type="entry name" value="D-GLYCERO-BETA-D-MANNO-HEPTOSE-1,7-BISPHOSPHATE 7-PHOSPHATASE"/>
    <property type="match status" value="1"/>
</dbReference>
<dbReference type="InterPro" id="IPR004446">
    <property type="entry name" value="Heptose_bisP_phosphatase"/>
</dbReference>
<dbReference type="InterPro" id="IPR006549">
    <property type="entry name" value="HAD-SF_hydro_IIIA"/>
</dbReference>
<comment type="caution">
    <text evidence="8">The sequence shown here is derived from an EMBL/GenBank/DDBJ whole genome shotgun (WGS) entry which is preliminary data.</text>
</comment>
<dbReference type="EC" id="3.1.3.-" evidence="7"/>
<gene>
    <name evidence="8" type="ORF">WCD74_23385</name>
</gene>
<protein>
    <recommendedName>
        <fullName evidence="6 7">D,D-heptose 1,7-bisphosphate phosphatase</fullName>
        <ecNumber evidence="7">3.1.3.-</ecNumber>
    </recommendedName>
</protein>
<evidence type="ECO:0000313" key="8">
    <source>
        <dbReference type="EMBL" id="MEJ2870726.1"/>
    </source>
</evidence>
<name>A0ABU8MUX6_9PSEU</name>
<dbReference type="Proteomes" id="UP001385809">
    <property type="component" value="Unassembled WGS sequence"/>
</dbReference>
<dbReference type="PANTHER" id="PTHR42891:SF1">
    <property type="entry name" value="D-GLYCERO-BETA-D-MANNO-HEPTOSE-1,7-BISPHOSPHATE 7-PHOSPHATASE"/>
    <property type="match status" value="1"/>
</dbReference>
<dbReference type="Gene3D" id="3.40.50.1000">
    <property type="entry name" value="HAD superfamily/HAD-like"/>
    <property type="match status" value="1"/>
</dbReference>
<sequence length="195" mass="19919">MPPARAAPRRCARLAAVLFDRDGTLVHDVPYNGDPDRVAPVDTARPALDRLRAAGIATGVVSNQSGIARGLLTAAQVDAVNARLDELVGPIGVWAWCPHGPDDGCSCRKPAPGLVLDAARRLGVSPDEVAVIGDIGADVGAAAAAGARSVLVPTAVTRQAEIDAAPLVARDLLHALDLLGLPDGSSSAPLRLPHP</sequence>
<dbReference type="SUPFAM" id="SSF56784">
    <property type="entry name" value="HAD-like"/>
    <property type="match status" value="1"/>
</dbReference>
<dbReference type="NCBIfam" id="TIGR01656">
    <property type="entry name" value="Histidinol-ppas"/>
    <property type="match status" value="1"/>
</dbReference>
<evidence type="ECO:0000256" key="2">
    <source>
        <dbReference type="ARBA" id="ARBA00022490"/>
    </source>
</evidence>
<evidence type="ECO:0000256" key="5">
    <source>
        <dbReference type="ARBA" id="ARBA00023277"/>
    </source>
</evidence>
<dbReference type="Pfam" id="PF13242">
    <property type="entry name" value="Hydrolase_like"/>
    <property type="match status" value="1"/>
</dbReference>
<dbReference type="InterPro" id="IPR036412">
    <property type="entry name" value="HAD-like_sf"/>
</dbReference>
<dbReference type="InterPro" id="IPR023214">
    <property type="entry name" value="HAD_sf"/>
</dbReference>
<evidence type="ECO:0000256" key="4">
    <source>
        <dbReference type="ARBA" id="ARBA00022801"/>
    </source>
</evidence>
<dbReference type="NCBIfam" id="TIGR01662">
    <property type="entry name" value="HAD-SF-IIIA"/>
    <property type="match status" value="1"/>
</dbReference>
<keyword evidence="5 7" id="KW-0119">Carbohydrate metabolism</keyword>
<dbReference type="InterPro" id="IPR006543">
    <property type="entry name" value="Histidinol-phos"/>
</dbReference>
<comment type="similarity">
    <text evidence="7">Belongs to the gmhB family.</text>
</comment>
<dbReference type="RefSeq" id="WP_337697297.1">
    <property type="nucleotide sequence ID" value="NZ_JBBEGN010000015.1"/>
</dbReference>
<proteinExistence type="inferred from homology"/>
<evidence type="ECO:0000256" key="6">
    <source>
        <dbReference type="ARBA" id="ARBA00031828"/>
    </source>
</evidence>
<evidence type="ECO:0000256" key="7">
    <source>
        <dbReference type="PIRNR" id="PIRNR004682"/>
    </source>
</evidence>
<evidence type="ECO:0000256" key="3">
    <source>
        <dbReference type="ARBA" id="ARBA00022723"/>
    </source>
</evidence>
<dbReference type="EMBL" id="JBBEGN010000015">
    <property type="protein sequence ID" value="MEJ2870726.1"/>
    <property type="molecule type" value="Genomic_DNA"/>
</dbReference>
<dbReference type="GO" id="GO:0016787">
    <property type="term" value="F:hydrolase activity"/>
    <property type="evidence" value="ECO:0007669"/>
    <property type="project" value="UniProtKB-KW"/>
</dbReference>
<keyword evidence="4 7" id="KW-0378">Hydrolase</keyword>
<keyword evidence="3" id="KW-0479">Metal-binding</keyword>
<evidence type="ECO:0000256" key="1">
    <source>
        <dbReference type="ARBA" id="ARBA00004496"/>
    </source>
</evidence>
<accession>A0ABU8MUX6</accession>
<keyword evidence="9" id="KW-1185">Reference proteome</keyword>
<evidence type="ECO:0000313" key="9">
    <source>
        <dbReference type="Proteomes" id="UP001385809"/>
    </source>
</evidence>
<reference evidence="8 9" key="1">
    <citation type="submission" date="2024-03" db="EMBL/GenBank/DDBJ databases">
        <title>Actinomycetospora sp. OC33-EN08, a novel actinomycete isolated from wild orchid (Aerides multiflora).</title>
        <authorList>
            <person name="Suriyachadkun C."/>
        </authorList>
    </citation>
    <scope>NUCLEOTIDE SEQUENCE [LARGE SCALE GENOMIC DNA]</scope>
    <source>
        <strain evidence="8 9">OC33-EN08</strain>
    </source>
</reference>